<dbReference type="Proteomes" id="UP001595898">
    <property type="component" value="Unassembled WGS sequence"/>
</dbReference>
<name>A0ABD5PLP1_9EURY</name>
<sequence length="85" mass="9151">MLDKGRTDPPRSADSPSLRVVEAVADADGVDPTDVEPPLHDAVDAAALDRLFESTARATPRTGRVSFSYRGYDVTVHADGRVELE</sequence>
<feature type="domain" description="Halobacterial output" evidence="1">
    <location>
        <begin position="13"/>
        <end position="84"/>
    </location>
</feature>
<evidence type="ECO:0000259" key="1">
    <source>
        <dbReference type="Pfam" id="PF18545"/>
    </source>
</evidence>
<protein>
    <submittedName>
        <fullName evidence="2">HalOD1 output domain-containing protein</fullName>
    </submittedName>
</protein>
<organism evidence="2 3">
    <name type="scientific">Halosolutus amylolyticus</name>
    <dbReference type="NCBI Taxonomy" id="2932267"/>
    <lineage>
        <taxon>Archaea</taxon>
        <taxon>Methanobacteriati</taxon>
        <taxon>Methanobacteriota</taxon>
        <taxon>Stenosarchaea group</taxon>
        <taxon>Halobacteria</taxon>
        <taxon>Halobacteriales</taxon>
        <taxon>Natrialbaceae</taxon>
        <taxon>Halosolutus</taxon>
    </lineage>
</organism>
<dbReference type="InterPro" id="IPR040624">
    <property type="entry name" value="HalOD1"/>
</dbReference>
<accession>A0ABD5PLP1</accession>
<proteinExistence type="predicted"/>
<dbReference type="RefSeq" id="WP_250139449.1">
    <property type="nucleotide sequence ID" value="NZ_JALIQP010000001.1"/>
</dbReference>
<evidence type="ECO:0000313" key="3">
    <source>
        <dbReference type="Proteomes" id="UP001595898"/>
    </source>
</evidence>
<dbReference type="AlphaFoldDB" id="A0ABD5PLP1"/>
<reference evidence="2 3" key="1">
    <citation type="journal article" date="2019" name="Int. J. Syst. Evol. Microbiol.">
        <title>The Global Catalogue of Microorganisms (GCM) 10K type strain sequencing project: providing services to taxonomists for standard genome sequencing and annotation.</title>
        <authorList>
            <consortium name="The Broad Institute Genomics Platform"/>
            <consortium name="The Broad Institute Genome Sequencing Center for Infectious Disease"/>
            <person name="Wu L."/>
            <person name="Ma J."/>
        </authorList>
    </citation>
    <scope>NUCLEOTIDE SEQUENCE [LARGE SCALE GENOMIC DNA]</scope>
    <source>
        <strain evidence="2 3">WLHS5</strain>
    </source>
</reference>
<comment type="caution">
    <text evidence="2">The sequence shown here is derived from an EMBL/GenBank/DDBJ whole genome shotgun (WGS) entry which is preliminary data.</text>
</comment>
<keyword evidence="3" id="KW-1185">Reference proteome</keyword>
<dbReference type="EMBL" id="JBHSFA010000002">
    <property type="protein sequence ID" value="MFC4541313.1"/>
    <property type="molecule type" value="Genomic_DNA"/>
</dbReference>
<evidence type="ECO:0000313" key="2">
    <source>
        <dbReference type="EMBL" id="MFC4541313.1"/>
    </source>
</evidence>
<gene>
    <name evidence="2" type="ORF">ACFO5R_05170</name>
</gene>
<dbReference type="Pfam" id="PF18545">
    <property type="entry name" value="HalOD1"/>
    <property type="match status" value="1"/>
</dbReference>